<evidence type="ECO:0000259" key="9">
    <source>
        <dbReference type="PROSITE" id="PS51212"/>
    </source>
</evidence>
<dbReference type="Pfam" id="PF01822">
    <property type="entry name" value="WSC"/>
    <property type="match status" value="2"/>
</dbReference>
<comment type="subcellular location">
    <subcellularLocation>
        <location evidence="1">Membrane</location>
        <topology evidence="1">Single-pass membrane protein</topology>
    </subcellularLocation>
</comment>
<evidence type="ECO:0000256" key="5">
    <source>
        <dbReference type="ARBA" id="ARBA00023136"/>
    </source>
</evidence>
<feature type="domain" description="WSC" evidence="9">
    <location>
        <begin position="131"/>
        <end position="234"/>
    </location>
</feature>
<keyword evidence="6" id="KW-0325">Glycoprotein</keyword>
<reference evidence="10" key="1">
    <citation type="submission" date="2018-11" db="EMBL/GenBank/DDBJ databases">
        <authorList>
            <person name="Alioto T."/>
            <person name="Alioto T."/>
        </authorList>
    </citation>
    <scope>NUCLEOTIDE SEQUENCE</scope>
</reference>
<dbReference type="InterPro" id="IPR051836">
    <property type="entry name" value="Kremen_rcpt"/>
</dbReference>
<feature type="chain" id="PRO_5032304546" description="WSC domain-containing protein" evidence="8">
    <location>
        <begin position="18"/>
        <end position="372"/>
    </location>
</feature>
<feature type="region of interest" description="Disordered" evidence="7">
    <location>
        <begin position="347"/>
        <end position="372"/>
    </location>
</feature>
<sequence length="372" mass="43014">MFVKLFGLLMCVYSVELLKCQVQVIGSNEYVGCFVDTYTRLLPHKYLLNDGTLPPDMENNLCWLYCKEQSYMYSGTENRADCHCGDDPYQYGTEDVSDYHIKDYDCIRECVGDSEQICGGGWSLSVYETGSNEYVGCFVDTYTRLLPHKYVMNDGTNPSDMENNLCFLYCKEQGYLYSGTQSYTECWCGDDPYQFGPEDVHDWYIQDFDCNRVCLGDFKQMCGGGFRLSVYETGYLPLKPGQIRFKLVSNNTILTAPANQVLTSRSKIECARYCKLSDDCDVFEISTETGKCSLYNMYDSYTVMCEGVHHMFLKTIPHFKDLVIIKENNEILLPLVDFVKFLKENRQPEDTPSRTDNIQRDFEKKRNTEARR</sequence>
<evidence type="ECO:0000313" key="10">
    <source>
        <dbReference type="EMBL" id="VDH93648.1"/>
    </source>
</evidence>
<keyword evidence="3 8" id="KW-0732">Signal</keyword>
<gene>
    <name evidence="10" type="ORF">MGAL_10B063527</name>
</gene>
<evidence type="ECO:0000256" key="4">
    <source>
        <dbReference type="ARBA" id="ARBA00022989"/>
    </source>
</evidence>
<dbReference type="PANTHER" id="PTHR24269:SF16">
    <property type="entry name" value="PROTEIN SLG1"/>
    <property type="match status" value="1"/>
</dbReference>
<organism evidence="10 11">
    <name type="scientific">Mytilus galloprovincialis</name>
    <name type="common">Mediterranean mussel</name>
    <dbReference type="NCBI Taxonomy" id="29158"/>
    <lineage>
        <taxon>Eukaryota</taxon>
        <taxon>Metazoa</taxon>
        <taxon>Spiralia</taxon>
        <taxon>Lophotrochozoa</taxon>
        <taxon>Mollusca</taxon>
        <taxon>Bivalvia</taxon>
        <taxon>Autobranchia</taxon>
        <taxon>Pteriomorphia</taxon>
        <taxon>Mytilida</taxon>
        <taxon>Mytiloidea</taxon>
        <taxon>Mytilidae</taxon>
        <taxon>Mytilinae</taxon>
        <taxon>Mytilus</taxon>
    </lineage>
</organism>
<comment type="caution">
    <text evidence="10">The sequence shown here is derived from an EMBL/GenBank/DDBJ whole genome shotgun (WGS) entry which is preliminary data.</text>
</comment>
<accession>A0A8B6BQN2</accession>
<keyword evidence="5" id="KW-0472">Membrane</keyword>
<protein>
    <recommendedName>
        <fullName evidence="9">WSC domain-containing protein</fullName>
    </recommendedName>
</protein>
<evidence type="ECO:0000256" key="1">
    <source>
        <dbReference type="ARBA" id="ARBA00004167"/>
    </source>
</evidence>
<evidence type="ECO:0000256" key="2">
    <source>
        <dbReference type="ARBA" id="ARBA00022692"/>
    </source>
</evidence>
<keyword evidence="11" id="KW-1185">Reference proteome</keyword>
<evidence type="ECO:0000256" key="3">
    <source>
        <dbReference type="ARBA" id="ARBA00022729"/>
    </source>
</evidence>
<dbReference type="Proteomes" id="UP000596742">
    <property type="component" value="Unassembled WGS sequence"/>
</dbReference>
<dbReference type="AlphaFoldDB" id="A0A8B6BQN2"/>
<evidence type="ECO:0000256" key="7">
    <source>
        <dbReference type="SAM" id="MobiDB-lite"/>
    </source>
</evidence>
<dbReference type="PROSITE" id="PS51212">
    <property type="entry name" value="WSC"/>
    <property type="match status" value="2"/>
</dbReference>
<dbReference type="OrthoDB" id="5985073at2759"/>
<proteinExistence type="predicted"/>
<dbReference type="EMBL" id="UYJE01000481">
    <property type="protein sequence ID" value="VDH93648.1"/>
    <property type="molecule type" value="Genomic_DNA"/>
</dbReference>
<evidence type="ECO:0000256" key="8">
    <source>
        <dbReference type="SAM" id="SignalP"/>
    </source>
</evidence>
<dbReference type="PANTHER" id="PTHR24269">
    <property type="entry name" value="KREMEN PROTEIN"/>
    <property type="match status" value="1"/>
</dbReference>
<dbReference type="GO" id="GO:0005886">
    <property type="term" value="C:plasma membrane"/>
    <property type="evidence" value="ECO:0007669"/>
    <property type="project" value="TreeGrafter"/>
</dbReference>
<keyword evidence="2" id="KW-0812">Transmembrane</keyword>
<feature type="signal peptide" evidence="8">
    <location>
        <begin position="1"/>
        <end position="17"/>
    </location>
</feature>
<dbReference type="SMART" id="SM00321">
    <property type="entry name" value="WSC"/>
    <property type="match status" value="2"/>
</dbReference>
<evidence type="ECO:0000256" key="6">
    <source>
        <dbReference type="ARBA" id="ARBA00023180"/>
    </source>
</evidence>
<evidence type="ECO:0000313" key="11">
    <source>
        <dbReference type="Proteomes" id="UP000596742"/>
    </source>
</evidence>
<keyword evidence="4" id="KW-1133">Transmembrane helix</keyword>
<dbReference type="InterPro" id="IPR002889">
    <property type="entry name" value="WSC_carb-bd"/>
</dbReference>
<feature type="domain" description="WSC" evidence="9">
    <location>
        <begin position="27"/>
        <end position="130"/>
    </location>
</feature>
<name>A0A8B6BQN2_MYTGA</name>